<reference evidence="2 3" key="1">
    <citation type="journal article" date="2015" name="Nature">
        <title>rRNA introns, odd ribosomes, and small enigmatic genomes across a large radiation of phyla.</title>
        <authorList>
            <person name="Brown C.T."/>
            <person name="Hug L.A."/>
            <person name="Thomas B.C."/>
            <person name="Sharon I."/>
            <person name="Castelle C.J."/>
            <person name="Singh A."/>
            <person name="Wilkins M.J."/>
            <person name="Williams K.H."/>
            <person name="Banfield J.F."/>
        </authorList>
    </citation>
    <scope>NUCLEOTIDE SEQUENCE [LARGE SCALE GENOMIC DNA]</scope>
</reference>
<evidence type="ECO:0000313" key="3">
    <source>
        <dbReference type="Proteomes" id="UP000034917"/>
    </source>
</evidence>
<feature type="compositionally biased region" description="Basic and acidic residues" evidence="1">
    <location>
        <begin position="54"/>
        <end position="66"/>
    </location>
</feature>
<dbReference type="EMBL" id="LBSV01000001">
    <property type="protein sequence ID" value="KKQ26656.1"/>
    <property type="molecule type" value="Genomic_DNA"/>
</dbReference>
<dbReference type="Proteomes" id="UP000034917">
    <property type="component" value="Unassembled WGS sequence"/>
</dbReference>
<sequence length="175" mass="20052">MTKGKLLDDTFEQLVELGSSTAKKTVKSVAQTLNPFSSQSVIPSEADLSTGGEAESRNLKTSEVKKAKNHTPLDFQKLQNKFQDKEKVKTEVLRNRLFQMVRQGDERLLMEKRQKELEKKRQEIYLEQEKKRKEEEKKKKMAAPIPLGKIRKSIFSPKKAAQQQHAETKPASGKQ</sequence>
<feature type="region of interest" description="Disordered" evidence="1">
    <location>
        <begin position="128"/>
        <end position="175"/>
    </location>
</feature>
<gene>
    <name evidence="2" type="ORF">US40_C0001G0005</name>
</gene>
<evidence type="ECO:0000313" key="2">
    <source>
        <dbReference type="EMBL" id="KKQ26656.1"/>
    </source>
</evidence>
<proteinExistence type="predicted"/>
<feature type="region of interest" description="Disordered" evidence="1">
    <location>
        <begin position="36"/>
        <end position="70"/>
    </location>
</feature>
<feature type="compositionally biased region" description="Basic and acidic residues" evidence="1">
    <location>
        <begin position="128"/>
        <end position="138"/>
    </location>
</feature>
<dbReference type="PATRIC" id="fig|1618486.3.peg.6"/>
<dbReference type="AlphaFoldDB" id="A0A0G0JER3"/>
<organism evidence="2 3">
    <name type="scientific">Candidatus Roizmanbacteria bacterium GW2011_GWC2_37_13</name>
    <dbReference type="NCBI Taxonomy" id="1618486"/>
    <lineage>
        <taxon>Bacteria</taxon>
        <taxon>Candidatus Roizmaniibacteriota</taxon>
    </lineage>
</organism>
<evidence type="ECO:0000256" key="1">
    <source>
        <dbReference type="SAM" id="MobiDB-lite"/>
    </source>
</evidence>
<name>A0A0G0JER3_9BACT</name>
<accession>A0A0G0JER3</accession>
<protein>
    <submittedName>
        <fullName evidence="2">Uncharacterized protein</fullName>
    </submittedName>
</protein>
<comment type="caution">
    <text evidence="2">The sequence shown here is derived from an EMBL/GenBank/DDBJ whole genome shotgun (WGS) entry which is preliminary data.</text>
</comment>